<evidence type="ECO:0000313" key="3">
    <source>
        <dbReference type="EMBL" id="QDT11614.1"/>
    </source>
</evidence>
<dbReference type="Proteomes" id="UP000319817">
    <property type="component" value="Chromosome"/>
</dbReference>
<protein>
    <recommendedName>
        <fullName evidence="2">histidine kinase</fullName>
        <ecNumber evidence="2">2.7.13.3</ecNumber>
    </recommendedName>
</protein>
<gene>
    <name evidence="3" type="ORF">K239x_36140</name>
</gene>
<dbReference type="EC" id="2.7.13.3" evidence="2"/>
<dbReference type="AlphaFoldDB" id="A0A517NWW3"/>
<evidence type="ECO:0000256" key="1">
    <source>
        <dbReference type="ARBA" id="ARBA00000085"/>
    </source>
</evidence>
<reference evidence="3 4" key="1">
    <citation type="submission" date="2019-02" db="EMBL/GenBank/DDBJ databases">
        <title>Deep-cultivation of Planctomycetes and their phenomic and genomic characterization uncovers novel biology.</title>
        <authorList>
            <person name="Wiegand S."/>
            <person name="Jogler M."/>
            <person name="Boedeker C."/>
            <person name="Pinto D."/>
            <person name="Vollmers J."/>
            <person name="Rivas-Marin E."/>
            <person name="Kohn T."/>
            <person name="Peeters S.H."/>
            <person name="Heuer A."/>
            <person name="Rast P."/>
            <person name="Oberbeckmann S."/>
            <person name="Bunk B."/>
            <person name="Jeske O."/>
            <person name="Meyerdierks A."/>
            <person name="Storesund J.E."/>
            <person name="Kallscheuer N."/>
            <person name="Luecker S."/>
            <person name="Lage O.M."/>
            <person name="Pohl T."/>
            <person name="Merkel B.J."/>
            <person name="Hornburger P."/>
            <person name="Mueller R.-W."/>
            <person name="Bruemmer F."/>
            <person name="Labrenz M."/>
            <person name="Spormann A.M."/>
            <person name="Op den Camp H."/>
            <person name="Overmann J."/>
            <person name="Amann R."/>
            <person name="Jetten M.S.M."/>
            <person name="Mascher T."/>
            <person name="Medema M.H."/>
            <person name="Devos D.P."/>
            <person name="Kaster A.-K."/>
            <person name="Ovreas L."/>
            <person name="Rohde M."/>
            <person name="Galperin M.Y."/>
            <person name="Jogler C."/>
        </authorList>
    </citation>
    <scope>NUCLEOTIDE SEQUENCE [LARGE SCALE GENOMIC DNA]</scope>
    <source>
        <strain evidence="3 4">K23_9</strain>
    </source>
</reference>
<proteinExistence type="predicted"/>
<sequence>MDHIDMSQTDAAGGVCLSREDLHDLRNEVHAIRLGVMLLEKERLPGRIRNETIADIKQSIERLVKLADKSS</sequence>
<keyword evidence="4" id="KW-1185">Reference proteome</keyword>
<evidence type="ECO:0000313" key="4">
    <source>
        <dbReference type="Proteomes" id="UP000319817"/>
    </source>
</evidence>
<dbReference type="EMBL" id="CP036526">
    <property type="protein sequence ID" value="QDT11614.1"/>
    <property type="molecule type" value="Genomic_DNA"/>
</dbReference>
<accession>A0A517NWW3</accession>
<dbReference type="InterPro" id="IPR003661">
    <property type="entry name" value="HisK_dim/P_dom"/>
</dbReference>
<comment type="catalytic activity">
    <reaction evidence="1">
        <text>ATP + protein L-histidine = ADP + protein N-phospho-L-histidine.</text>
        <dbReference type="EC" id="2.7.13.3"/>
    </reaction>
</comment>
<name>A0A517NWW3_9BACT</name>
<evidence type="ECO:0000256" key="2">
    <source>
        <dbReference type="ARBA" id="ARBA00012438"/>
    </source>
</evidence>
<dbReference type="GO" id="GO:0000155">
    <property type="term" value="F:phosphorelay sensor kinase activity"/>
    <property type="evidence" value="ECO:0007669"/>
    <property type="project" value="InterPro"/>
</dbReference>
<dbReference type="RefSeq" id="WP_145419417.1">
    <property type="nucleotide sequence ID" value="NZ_CP036526.1"/>
</dbReference>
<dbReference type="CDD" id="cd00082">
    <property type="entry name" value="HisKA"/>
    <property type="match status" value="1"/>
</dbReference>
<organism evidence="3 4">
    <name type="scientific">Stieleria marina</name>
    <dbReference type="NCBI Taxonomy" id="1930275"/>
    <lineage>
        <taxon>Bacteria</taxon>
        <taxon>Pseudomonadati</taxon>
        <taxon>Planctomycetota</taxon>
        <taxon>Planctomycetia</taxon>
        <taxon>Pirellulales</taxon>
        <taxon>Pirellulaceae</taxon>
        <taxon>Stieleria</taxon>
    </lineage>
</organism>